<evidence type="ECO:0000256" key="5">
    <source>
        <dbReference type="ARBA" id="ARBA00023274"/>
    </source>
</evidence>
<dbReference type="FunFam" id="3.30.230.10:FF:000002">
    <property type="entry name" value="30S ribosomal protein S5"/>
    <property type="match status" value="1"/>
</dbReference>
<keyword evidence="3 8" id="KW-0689">Ribosomal protein</keyword>
<dbReference type="FunFam" id="3.30.160.20:FF:000022">
    <property type="entry name" value="28S ribosomal protein S5, mitochondrial"/>
    <property type="match status" value="1"/>
</dbReference>
<evidence type="ECO:0000256" key="3">
    <source>
        <dbReference type="ARBA" id="ARBA00022980"/>
    </source>
</evidence>
<dbReference type="GO" id="GO:0006412">
    <property type="term" value="P:translation"/>
    <property type="evidence" value="ECO:0007669"/>
    <property type="project" value="InterPro"/>
</dbReference>
<dbReference type="InterPro" id="IPR000851">
    <property type="entry name" value="Ribosomal_uS5"/>
</dbReference>
<dbReference type="Gene3D" id="3.30.230.10">
    <property type="match status" value="1"/>
</dbReference>
<dbReference type="InterPro" id="IPR005324">
    <property type="entry name" value="Ribosomal_uS5_C"/>
</dbReference>
<evidence type="ECO:0000256" key="1">
    <source>
        <dbReference type="ARBA" id="ARBA00004173"/>
    </source>
</evidence>
<dbReference type="PROSITE" id="PS00585">
    <property type="entry name" value="RIBOSOMAL_S5"/>
    <property type="match status" value="1"/>
</dbReference>
<evidence type="ECO:0000256" key="8">
    <source>
        <dbReference type="PROSITE-ProRule" id="PRU00268"/>
    </source>
</evidence>
<evidence type="ECO:0000256" key="9">
    <source>
        <dbReference type="RuleBase" id="RU003823"/>
    </source>
</evidence>
<dbReference type="PANTHER" id="PTHR48277">
    <property type="entry name" value="MITOCHONDRIAL RIBOSOMAL PROTEIN S5"/>
    <property type="match status" value="1"/>
</dbReference>
<evidence type="ECO:0000256" key="7">
    <source>
        <dbReference type="ARBA" id="ARBA00041606"/>
    </source>
</evidence>
<dbReference type="GO" id="GO:0005743">
    <property type="term" value="C:mitochondrial inner membrane"/>
    <property type="evidence" value="ECO:0007669"/>
    <property type="project" value="UniProtKB-ARBA"/>
</dbReference>
<evidence type="ECO:0000313" key="13">
    <source>
        <dbReference type="Proteomes" id="UP000266861"/>
    </source>
</evidence>
<dbReference type="EMBL" id="PQFF01000170">
    <property type="protein sequence ID" value="RHZ77384.1"/>
    <property type="molecule type" value="Genomic_DNA"/>
</dbReference>
<dbReference type="GO" id="GO:0003723">
    <property type="term" value="F:RNA binding"/>
    <property type="evidence" value="ECO:0007669"/>
    <property type="project" value="InterPro"/>
</dbReference>
<comment type="subcellular location">
    <subcellularLocation>
        <location evidence="1">Mitochondrion</location>
    </subcellularLocation>
</comment>
<evidence type="ECO:0000256" key="4">
    <source>
        <dbReference type="ARBA" id="ARBA00023128"/>
    </source>
</evidence>
<feature type="compositionally biased region" description="Low complexity" evidence="10">
    <location>
        <begin position="45"/>
        <end position="59"/>
    </location>
</feature>
<dbReference type="InterPro" id="IPR020568">
    <property type="entry name" value="Ribosomal_Su5_D2-typ_SF"/>
</dbReference>
<dbReference type="InterPro" id="IPR014721">
    <property type="entry name" value="Ribsml_uS5_D2-typ_fold_subgr"/>
</dbReference>
<dbReference type="Pfam" id="PF00333">
    <property type="entry name" value="Ribosomal_S5"/>
    <property type="match status" value="1"/>
</dbReference>
<dbReference type="Gene3D" id="3.30.160.20">
    <property type="match status" value="1"/>
</dbReference>
<organism evidence="12 13">
    <name type="scientific">Diversispora epigaea</name>
    <dbReference type="NCBI Taxonomy" id="1348612"/>
    <lineage>
        <taxon>Eukaryota</taxon>
        <taxon>Fungi</taxon>
        <taxon>Fungi incertae sedis</taxon>
        <taxon>Mucoromycota</taxon>
        <taxon>Glomeromycotina</taxon>
        <taxon>Glomeromycetes</taxon>
        <taxon>Diversisporales</taxon>
        <taxon>Diversisporaceae</taxon>
        <taxon>Diversispora</taxon>
    </lineage>
</organism>
<keyword evidence="5 8" id="KW-0687">Ribonucleoprotein</keyword>
<evidence type="ECO:0000256" key="6">
    <source>
        <dbReference type="ARBA" id="ARBA00039335"/>
    </source>
</evidence>
<dbReference type="SUPFAM" id="SSF54768">
    <property type="entry name" value="dsRNA-binding domain-like"/>
    <property type="match status" value="1"/>
</dbReference>
<dbReference type="STRING" id="1348612.A0A397IWC9"/>
<dbReference type="GO" id="GO:0003735">
    <property type="term" value="F:structural constituent of ribosome"/>
    <property type="evidence" value="ECO:0007669"/>
    <property type="project" value="UniProtKB-UniRule"/>
</dbReference>
<feature type="domain" description="S5 DRBM" evidence="11">
    <location>
        <begin position="191"/>
        <end position="254"/>
    </location>
</feature>
<feature type="compositionally biased region" description="Basic and acidic residues" evidence="10">
    <location>
        <begin position="60"/>
        <end position="92"/>
    </location>
</feature>
<dbReference type="GO" id="GO:0005763">
    <property type="term" value="C:mitochondrial small ribosomal subunit"/>
    <property type="evidence" value="ECO:0007669"/>
    <property type="project" value="UniProtKB-ARBA"/>
</dbReference>
<sequence>MKIVKTYLEILTRLPIKKKFIFNDIIFYHQKCRISTATPNFINYSNDNNNNNNNNNNNKYNKDNNKYDKDNNKDNKDNNKYNINKDNKDNRFNKSQQSQENYKFPHIEYTSNKYTRPLRPRFPDLEATELPDLSKIDPLLDVFDATTGPIIDPPFPTTRPSVTIVSPETESDDSDLLSTITGLTPNEIRDLQKKALVIKQVKNMTRKGRNTTMYALVVVGNGNGVAGFGEGKHEEAPTAIKKATNKAIKSLRYIERYDDRTIYHDIEYKFHGTVIKFWARPPGFGIKTNHYIHEICKCIGMQDIACKIYGSRNGMNVIKCTFLALESQRLPEQIAKARGKNLFDVYHTYYGSA</sequence>
<dbReference type="OrthoDB" id="309483at2759"/>
<dbReference type="AlphaFoldDB" id="A0A397IWC9"/>
<feature type="compositionally biased region" description="Polar residues" evidence="10">
    <location>
        <begin position="158"/>
        <end position="168"/>
    </location>
</feature>
<protein>
    <recommendedName>
        <fullName evidence="6">Small ribosomal subunit protein uS5m</fullName>
    </recommendedName>
    <alternativeName>
        <fullName evidence="7">28S ribosomal protein S5, mitochondrial</fullName>
    </alternativeName>
</protein>
<evidence type="ECO:0000259" key="11">
    <source>
        <dbReference type="PROSITE" id="PS50881"/>
    </source>
</evidence>
<reference evidence="12 13" key="1">
    <citation type="submission" date="2018-08" db="EMBL/GenBank/DDBJ databases">
        <title>Genome and evolution of the arbuscular mycorrhizal fungus Diversispora epigaea (formerly Glomus versiforme) and its bacterial endosymbionts.</title>
        <authorList>
            <person name="Sun X."/>
            <person name="Fei Z."/>
            <person name="Harrison M."/>
        </authorList>
    </citation>
    <scope>NUCLEOTIDE SEQUENCE [LARGE SCALE GENOMIC DNA]</scope>
    <source>
        <strain evidence="12 13">IT104</strain>
    </source>
</reference>
<dbReference type="Proteomes" id="UP000266861">
    <property type="component" value="Unassembled WGS sequence"/>
</dbReference>
<dbReference type="PROSITE" id="PS50881">
    <property type="entry name" value="S5_DSRBD"/>
    <property type="match status" value="1"/>
</dbReference>
<evidence type="ECO:0000256" key="2">
    <source>
        <dbReference type="ARBA" id="ARBA00008945"/>
    </source>
</evidence>
<evidence type="ECO:0000313" key="12">
    <source>
        <dbReference type="EMBL" id="RHZ77384.1"/>
    </source>
</evidence>
<proteinExistence type="inferred from homology"/>
<dbReference type="InterPro" id="IPR013810">
    <property type="entry name" value="Ribosomal_uS5_N"/>
</dbReference>
<dbReference type="PANTHER" id="PTHR48277:SF1">
    <property type="entry name" value="MITOCHONDRIAL RIBOSOMAL PROTEIN S5"/>
    <property type="match status" value="1"/>
</dbReference>
<accession>A0A397IWC9</accession>
<comment type="caution">
    <text evidence="12">The sequence shown here is derived from an EMBL/GenBank/DDBJ whole genome shotgun (WGS) entry which is preliminary data.</text>
</comment>
<dbReference type="Pfam" id="PF03719">
    <property type="entry name" value="Ribosomal_S5_C"/>
    <property type="match status" value="1"/>
</dbReference>
<name>A0A397IWC9_9GLOM</name>
<gene>
    <name evidence="12" type="ORF">Glove_180g20</name>
</gene>
<keyword evidence="4" id="KW-0496">Mitochondrion</keyword>
<comment type="similarity">
    <text evidence="2 9">Belongs to the universal ribosomal protein uS5 family.</text>
</comment>
<keyword evidence="13" id="KW-1185">Reference proteome</keyword>
<dbReference type="SUPFAM" id="SSF54211">
    <property type="entry name" value="Ribosomal protein S5 domain 2-like"/>
    <property type="match status" value="1"/>
</dbReference>
<feature type="region of interest" description="Disordered" evidence="10">
    <location>
        <begin position="45"/>
        <end position="108"/>
    </location>
</feature>
<feature type="region of interest" description="Disordered" evidence="10">
    <location>
        <begin position="151"/>
        <end position="175"/>
    </location>
</feature>
<dbReference type="InterPro" id="IPR018192">
    <property type="entry name" value="Ribosomal_uS5_N_CS"/>
</dbReference>
<evidence type="ECO:0000256" key="10">
    <source>
        <dbReference type="SAM" id="MobiDB-lite"/>
    </source>
</evidence>